<dbReference type="Proteomes" id="UP001272987">
    <property type="component" value="Unassembled WGS sequence"/>
</dbReference>
<name>A0AAP6B8Q5_9ACTN</name>
<evidence type="ECO:0000313" key="2">
    <source>
        <dbReference type="EMBL" id="MDX3019605.1"/>
    </source>
</evidence>
<dbReference type="AlphaFoldDB" id="A0AAP6B8Q5"/>
<accession>A0AAP6B8Q5</accession>
<dbReference type="EMBL" id="JARAWC010000006">
    <property type="protein sequence ID" value="MDX2960254.1"/>
    <property type="molecule type" value="Genomic_DNA"/>
</dbReference>
<evidence type="ECO:0000313" key="1">
    <source>
        <dbReference type="EMBL" id="MDX2960254.1"/>
    </source>
</evidence>
<organism evidence="1 4">
    <name type="scientific">Streptomyces acidiscabies</name>
    <dbReference type="NCBI Taxonomy" id="42234"/>
    <lineage>
        <taxon>Bacteria</taxon>
        <taxon>Bacillati</taxon>
        <taxon>Actinomycetota</taxon>
        <taxon>Actinomycetes</taxon>
        <taxon>Kitasatosporales</taxon>
        <taxon>Streptomycetaceae</taxon>
        <taxon>Streptomyces</taxon>
    </lineage>
</organism>
<dbReference type="RefSeq" id="WP_010353198.1">
    <property type="nucleotide sequence ID" value="NZ_BCMK01000025.1"/>
</dbReference>
<dbReference type="GeneID" id="69811531"/>
<reference evidence="1 3" key="1">
    <citation type="journal article" date="2023" name="Microb. Genom.">
        <title>Mesoterricola silvestris gen. nov., sp. nov., Mesoterricola sediminis sp. nov., Geothrix oryzae sp. nov., Geothrix edaphica sp. nov., Geothrix rubra sp. nov., and Geothrix limicola sp. nov., six novel members of Acidobacteriota isolated from soils.</title>
        <authorList>
            <person name="Weisberg A.J."/>
            <person name="Pearce E."/>
            <person name="Kramer C.G."/>
            <person name="Chang J.H."/>
            <person name="Clarke C.R."/>
        </authorList>
    </citation>
    <scope>NUCLEOTIDE SEQUENCE</scope>
    <source>
        <strain evidence="2 3">NB05-1H</strain>
        <strain evidence="1">NRRL_B-16521</strain>
    </source>
</reference>
<evidence type="ECO:0000313" key="3">
    <source>
        <dbReference type="Proteomes" id="UP001272987"/>
    </source>
</evidence>
<dbReference type="EMBL" id="JARAWP010000009">
    <property type="protein sequence ID" value="MDX3019605.1"/>
    <property type="molecule type" value="Genomic_DNA"/>
</dbReference>
<dbReference type="Proteomes" id="UP001282288">
    <property type="component" value="Unassembled WGS sequence"/>
</dbReference>
<evidence type="ECO:0000313" key="4">
    <source>
        <dbReference type="Proteomes" id="UP001282288"/>
    </source>
</evidence>
<sequence>MSGLLIVRLDTAGGENWRECADMLYAARPLALPEARLLTGLTLERYPGCGLVCVPGEDGGWILGTRSGLTVVTPPAGPSGVVRPVR</sequence>
<comment type="caution">
    <text evidence="1">The sequence shown here is derived from an EMBL/GenBank/DDBJ whole genome shotgun (WGS) entry which is preliminary data.</text>
</comment>
<keyword evidence="3" id="KW-1185">Reference proteome</keyword>
<gene>
    <name evidence="1" type="ORF">PV399_11085</name>
    <name evidence="2" type="ORF">PV666_17135</name>
</gene>
<protein>
    <submittedName>
        <fullName evidence="1">Uncharacterized protein</fullName>
    </submittedName>
</protein>
<proteinExistence type="predicted"/>